<protein>
    <submittedName>
        <fullName evidence="7">Uncharacterized protein</fullName>
    </submittedName>
</protein>
<evidence type="ECO:0000256" key="6">
    <source>
        <dbReference type="SAM" id="Phobius"/>
    </source>
</evidence>
<keyword evidence="3 6" id="KW-0812">Transmembrane</keyword>
<feature type="transmembrane region" description="Helical" evidence="6">
    <location>
        <begin position="31"/>
        <end position="55"/>
    </location>
</feature>
<sequence length="505" mass="56462">MSKKTPNHSGKIAKEATISFIGMGFGDAIRYIFTAVLARLVGVEYLGIFSLASAFTRIGETISRAGLQSGVMRFVSRLDKENEIDEIKQRIKSGLLLGLIFSIIIMVIQLIMADWLAMDLFNGSELLKKVIVISAFSLPFATVMAITAFATQGYKLLKYKVTIMNIIPPLVMLFCVLLSIGIFTKEIAIKYPILISAIISSLVGLYSLRKLTGMNFLEMFKGTVDLELIKFSYPFMFVIILGTLMHWMDILMLGYFTDTSTVGLYHPATRTAGSMRTILVAFMGIFAPIMSEYHHQGELKEMNRLYKLVVRWIISLSLPLAIIMILYSKKVMLLFGGQYLSSANALIVLTISAFIQAFIASSGHTLFMTGFPRVNLVNSTIVIFINIILNYLWIPQYKIMGAAYATLVSMTILAIMRLIEVKMIVKIQPFSIKMLKPIIAGIAMAVVLYGIKPIIFPLHTLLTLSAAVIAGGIIFYVMLWLMKFDRDDKEIWSGISMIIKRNKDS</sequence>
<dbReference type="EMBL" id="UINC01005933">
    <property type="protein sequence ID" value="SVA24457.1"/>
    <property type="molecule type" value="Genomic_DNA"/>
</dbReference>
<feature type="transmembrane region" description="Helical" evidence="6">
    <location>
        <begin position="339"/>
        <end position="362"/>
    </location>
</feature>
<dbReference type="GO" id="GO:0005886">
    <property type="term" value="C:plasma membrane"/>
    <property type="evidence" value="ECO:0007669"/>
    <property type="project" value="UniProtKB-SubCell"/>
</dbReference>
<feature type="transmembrane region" description="Helical" evidence="6">
    <location>
        <begin position="461"/>
        <end position="481"/>
    </location>
</feature>
<feature type="transmembrane region" description="Helical" evidence="6">
    <location>
        <begin position="163"/>
        <end position="183"/>
    </location>
</feature>
<feature type="transmembrane region" description="Helical" evidence="6">
    <location>
        <begin position="374"/>
        <end position="393"/>
    </location>
</feature>
<organism evidence="7">
    <name type="scientific">marine metagenome</name>
    <dbReference type="NCBI Taxonomy" id="408172"/>
    <lineage>
        <taxon>unclassified sequences</taxon>
        <taxon>metagenomes</taxon>
        <taxon>ecological metagenomes</taxon>
    </lineage>
</organism>
<feature type="transmembrane region" description="Helical" evidence="6">
    <location>
        <begin position="268"/>
        <end position="287"/>
    </location>
</feature>
<evidence type="ECO:0000313" key="7">
    <source>
        <dbReference type="EMBL" id="SVA24457.1"/>
    </source>
</evidence>
<keyword evidence="5 6" id="KW-0472">Membrane</keyword>
<dbReference type="PANTHER" id="PTHR30250:SF27">
    <property type="entry name" value="POLYSACCHARIDE BIOSYNTHESIS PROTEIN"/>
    <property type="match status" value="1"/>
</dbReference>
<dbReference type="PANTHER" id="PTHR30250">
    <property type="entry name" value="PST FAMILY PREDICTED COLANIC ACID TRANSPORTER"/>
    <property type="match status" value="1"/>
</dbReference>
<feature type="transmembrane region" description="Helical" evidence="6">
    <location>
        <begin position="438"/>
        <end position="455"/>
    </location>
</feature>
<dbReference type="CDD" id="cd13128">
    <property type="entry name" value="MATE_Wzx_like"/>
    <property type="match status" value="1"/>
</dbReference>
<accession>A0A381UAS3</accession>
<evidence type="ECO:0000256" key="5">
    <source>
        <dbReference type="ARBA" id="ARBA00023136"/>
    </source>
</evidence>
<feature type="transmembrane region" description="Helical" evidence="6">
    <location>
        <begin position="308"/>
        <end position="327"/>
    </location>
</feature>
<feature type="transmembrane region" description="Helical" evidence="6">
    <location>
        <begin position="130"/>
        <end position="151"/>
    </location>
</feature>
<feature type="transmembrane region" description="Helical" evidence="6">
    <location>
        <begin position="228"/>
        <end position="248"/>
    </location>
</feature>
<comment type="subcellular location">
    <subcellularLocation>
        <location evidence="1">Cell membrane</location>
        <topology evidence="1">Multi-pass membrane protein</topology>
    </subcellularLocation>
</comment>
<evidence type="ECO:0000256" key="3">
    <source>
        <dbReference type="ARBA" id="ARBA00022692"/>
    </source>
</evidence>
<dbReference type="Pfam" id="PF13440">
    <property type="entry name" value="Polysacc_synt_3"/>
    <property type="match status" value="1"/>
</dbReference>
<name>A0A381UAS3_9ZZZZ</name>
<evidence type="ECO:0000256" key="4">
    <source>
        <dbReference type="ARBA" id="ARBA00022989"/>
    </source>
</evidence>
<evidence type="ECO:0000256" key="2">
    <source>
        <dbReference type="ARBA" id="ARBA00022475"/>
    </source>
</evidence>
<keyword evidence="4 6" id="KW-1133">Transmembrane helix</keyword>
<feature type="transmembrane region" description="Helical" evidence="6">
    <location>
        <begin position="189"/>
        <end position="208"/>
    </location>
</feature>
<keyword evidence="2" id="KW-1003">Cell membrane</keyword>
<proteinExistence type="predicted"/>
<gene>
    <name evidence="7" type="ORF">METZ01_LOCUS77311</name>
</gene>
<evidence type="ECO:0000256" key="1">
    <source>
        <dbReference type="ARBA" id="ARBA00004651"/>
    </source>
</evidence>
<dbReference type="AlphaFoldDB" id="A0A381UAS3"/>
<feature type="transmembrane region" description="Helical" evidence="6">
    <location>
        <begin position="95"/>
        <end position="118"/>
    </location>
</feature>
<dbReference type="InterPro" id="IPR050833">
    <property type="entry name" value="Poly_Biosynth_Transport"/>
</dbReference>
<feature type="transmembrane region" description="Helical" evidence="6">
    <location>
        <begin position="399"/>
        <end position="418"/>
    </location>
</feature>
<reference evidence="7" key="1">
    <citation type="submission" date="2018-05" db="EMBL/GenBank/DDBJ databases">
        <authorList>
            <person name="Lanie J.A."/>
            <person name="Ng W.-L."/>
            <person name="Kazmierczak K.M."/>
            <person name="Andrzejewski T.M."/>
            <person name="Davidsen T.M."/>
            <person name="Wayne K.J."/>
            <person name="Tettelin H."/>
            <person name="Glass J.I."/>
            <person name="Rusch D."/>
            <person name="Podicherti R."/>
            <person name="Tsui H.-C.T."/>
            <person name="Winkler M.E."/>
        </authorList>
    </citation>
    <scope>NUCLEOTIDE SEQUENCE</scope>
</reference>